<evidence type="ECO:0000313" key="2">
    <source>
        <dbReference type="EMBL" id="GAB0056775.1"/>
    </source>
</evidence>
<evidence type="ECO:0008006" key="4">
    <source>
        <dbReference type="Google" id="ProtNLM"/>
    </source>
</evidence>
<keyword evidence="3" id="KW-1185">Reference proteome</keyword>
<dbReference type="Proteomes" id="UP001628193">
    <property type="component" value="Unassembled WGS sequence"/>
</dbReference>
<protein>
    <recommendedName>
        <fullName evidence="4">Phage protein</fullName>
    </recommendedName>
</protein>
<evidence type="ECO:0000313" key="3">
    <source>
        <dbReference type="Proteomes" id="UP001628193"/>
    </source>
</evidence>
<name>A0ABQ0C7A9_9PROT</name>
<dbReference type="EMBL" id="BAAFGK010000004">
    <property type="protein sequence ID" value="GAB0056775.1"/>
    <property type="molecule type" value="Genomic_DNA"/>
</dbReference>
<reference evidence="2 3" key="1">
    <citation type="submission" date="2024-05" db="EMBL/GenBank/DDBJ databases">
        <authorList>
            <consortium name="Candidatus Magnetaquicoccaceae bacterium FCR-1 genome sequencing consortium"/>
            <person name="Shimoshige H."/>
            <person name="Shimamura S."/>
            <person name="Taoka A."/>
            <person name="Kobayashi H."/>
            <person name="Maekawa T."/>
        </authorList>
    </citation>
    <scope>NUCLEOTIDE SEQUENCE [LARGE SCALE GENOMIC DNA]</scope>
    <source>
        <strain evidence="2 3">FCR-1</strain>
    </source>
</reference>
<evidence type="ECO:0000256" key="1">
    <source>
        <dbReference type="SAM" id="MobiDB-lite"/>
    </source>
</evidence>
<gene>
    <name evidence="2" type="ORF">SIID45300_01087</name>
</gene>
<feature type="region of interest" description="Disordered" evidence="1">
    <location>
        <begin position="96"/>
        <end position="118"/>
    </location>
</feature>
<comment type="caution">
    <text evidence="2">The sequence shown here is derived from an EMBL/GenBank/DDBJ whole genome shotgun (WGS) entry which is preliminary data.</text>
</comment>
<organism evidence="2 3">
    <name type="scientific">Candidatus Magnetaquiglobus chichijimensis</name>
    <dbReference type="NCBI Taxonomy" id="3141448"/>
    <lineage>
        <taxon>Bacteria</taxon>
        <taxon>Pseudomonadati</taxon>
        <taxon>Pseudomonadota</taxon>
        <taxon>Magnetococcia</taxon>
        <taxon>Magnetococcales</taxon>
        <taxon>Candidatus Magnetaquicoccaceae</taxon>
        <taxon>Candidatus Magnetaquiglobus</taxon>
    </lineage>
</organism>
<feature type="compositionally biased region" description="Acidic residues" evidence="1">
    <location>
        <begin position="98"/>
        <end position="118"/>
    </location>
</feature>
<sequence>MESIEVAKIKPGQSITLEFGNKSPILTRLDESRKFTLEDWYPEACEIYVLDEEIAEDEPVRYAFDPELTLDDLDEDQKRFGEGRRIFDFLGRVVGSIEGDEDEEDDEEEDGEGDGDEE</sequence>
<dbReference type="RefSeq" id="WP_420904496.1">
    <property type="nucleotide sequence ID" value="NZ_BAAFGK010000004.1"/>
</dbReference>
<accession>A0ABQ0C7A9</accession>
<proteinExistence type="predicted"/>
<reference evidence="2 3" key="2">
    <citation type="submission" date="2024-09" db="EMBL/GenBank/DDBJ databases">
        <title>Draft genome sequence of Candidatus Magnetaquicoccaceae bacterium FCR-1.</title>
        <authorList>
            <person name="Shimoshige H."/>
            <person name="Shimamura S."/>
            <person name="Taoka A."/>
            <person name="Kobayashi H."/>
            <person name="Maekawa T."/>
        </authorList>
    </citation>
    <scope>NUCLEOTIDE SEQUENCE [LARGE SCALE GENOMIC DNA]</scope>
    <source>
        <strain evidence="2 3">FCR-1</strain>
    </source>
</reference>